<gene>
    <name evidence="1" type="ORF">R3W88_020741</name>
</gene>
<dbReference type="PANTHER" id="PTHR31662">
    <property type="entry name" value="BNAANNG10740D PROTEIN-RELATED"/>
    <property type="match status" value="1"/>
</dbReference>
<dbReference type="GO" id="GO:0006355">
    <property type="term" value="P:regulation of DNA-templated transcription"/>
    <property type="evidence" value="ECO:0007669"/>
    <property type="project" value="InterPro"/>
</dbReference>
<dbReference type="AlphaFoldDB" id="A0AAV9KN95"/>
<keyword evidence="2" id="KW-1185">Reference proteome</keyword>
<evidence type="ECO:0000313" key="1">
    <source>
        <dbReference type="EMBL" id="KAK4714834.1"/>
    </source>
</evidence>
<dbReference type="Proteomes" id="UP001311915">
    <property type="component" value="Unassembled WGS sequence"/>
</dbReference>
<protein>
    <submittedName>
        <fullName evidence="1">Uncharacterized protein</fullName>
    </submittedName>
</protein>
<evidence type="ECO:0000313" key="2">
    <source>
        <dbReference type="Proteomes" id="UP001311915"/>
    </source>
</evidence>
<accession>A0AAV9KN95</accession>
<proteinExistence type="predicted"/>
<reference evidence="1 2" key="1">
    <citation type="submission" date="2023-10" db="EMBL/GenBank/DDBJ databases">
        <title>Genome-Wide Identification Analysis in wild type Solanum Pinnatisectum Reveals Some Genes Defensing Phytophthora Infestans.</title>
        <authorList>
            <person name="Sun C."/>
        </authorList>
    </citation>
    <scope>NUCLEOTIDE SEQUENCE [LARGE SCALE GENOMIC DNA]</scope>
    <source>
        <strain evidence="1">LQN</strain>
        <tissue evidence="1">Leaf</tissue>
    </source>
</reference>
<name>A0AAV9KN95_9SOLN</name>
<dbReference type="GO" id="GO:0005634">
    <property type="term" value="C:nucleus"/>
    <property type="evidence" value="ECO:0007669"/>
    <property type="project" value="TreeGrafter"/>
</dbReference>
<sequence>MSELYEFLHIMPTFSNPGLGAGTSENVGEEDYDYDQDLAILKSMYQYCFNHGGKIPYPILRELINYIEALVPNLKVHGQELETKIVVLENNFLAVITMAGGCDPDKIHHVYREIFYLSMGLILETIIKSDN</sequence>
<comment type="caution">
    <text evidence="1">The sequence shown here is derived from an EMBL/GenBank/DDBJ whole genome shotgun (WGS) entry which is preliminary data.</text>
</comment>
<dbReference type="EMBL" id="JAWPEI010000010">
    <property type="protein sequence ID" value="KAK4714834.1"/>
    <property type="molecule type" value="Genomic_DNA"/>
</dbReference>
<organism evidence="1 2">
    <name type="scientific">Solanum pinnatisectum</name>
    <name type="common">tansyleaf nightshade</name>
    <dbReference type="NCBI Taxonomy" id="50273"/>
    <lineage>
        <taxon>Eukaryota</taxon>
        <taxon>Viridiplantae</taxon>
        <taxon>Streptophyta</taxon>
        <taxon>Embryophyta</taxon>
        <taxon>Tracheophyta</taxon>
        <taxon>Spermatophyta</taxon>
        <taxon>Magnoliopsida</taxon>
        <taxon>eudicotyledons</taxon>
        <taxon>Gunneridae</taxon>
        <taxon>Pentapetalae</taxon>
        <taxon>asterids</taxon>
        <taxon>lamiids</taxon>
        <taxon>Solanales</taxon>
        <taxon>Solanaceae</taxon>
        <taxon>Solanoideae</taxon>
        <taxon>Solaneae</taxon>
        <taxon>Solanum</taxon>
    </lineage>
</organism>
<dbReference type="PANTHER" id="PTHR31662:SF76">
    <property type="match status" value="1"/>
</dbReference>
<dbReference type="InterPro" id="IPR007592">
    <property type="entry name" value="GEBP"/>
</dbReference>